<dbReference type="OrthoDB" id="3243659at2759"/>
<dbReference type="InterPro" id="IPR003656">
    <property type="entry name" value="Znf_BED"/>
</dbReference>
<accession>A0A9Q3CHG0</accession>
<evidence type="ECO:0000256" key="3">
    <source>
        <dbReference type="ARBA" id="ARBA00022723"/>
    </source>
</evidence>
<evidence type="ECO:0000256" key="5">
    <source>
        <dbReference type="ARBA" id="ARBA00022833"/>
    </source>
</evidence>
<sequence>MSWAQRQRETSQLICHNSIYFCFGFISSKCENLIIYLLVRFGKSEKLTLVPLEGNQCLTLQPVWALGARGLGETVHGTSINTAPARLPAAGRIPVSLLRVFAVNSSCSYSHHPTVERTYSSPNPGIGRQPFGFSTGLATVLSSAEPPRGMASISIPVVVNSPTPHLQPTEHRVIPVLARKSEDEDGLIPVLPSKADSHDGFIPVPGNSTASYHDIKPNVKKETGNVIVKKRGKSDVWDTFQNLKGEGRAICTRCNKVMSYHPNSGTSALRRHLKAACGRHFSNPDRPRTDGSSNPPSSYRPRLSPPQTAHYRFNQETSQDDLIRLALAHNSVLNLIDEPRFLSFLRRLQPQFKALDQVKLQEKCMSEFGRMKAKLKQFIANESFRVSFTSDYWISKQGHSYIFIVAHWINSDWGLERRLLCFKPVPPLLSSEDLAGLISDVLADWSLQDRITSFTMDNTSSGCSLSSQISNLFAHNELVALIGKDLLPTRIGASFLKVAIEDGLLSAMSLLDKLRCTVRNLRSSSVVQQTFNKTIQDMNLVTNFQQPVLDITGSWDSIYTMLESTVPFQTAFIAMQVNNPDVPNISFEEWQELQNICKFLKGLREALASAFSSKSLTSNTAFQNLWKVYTYLEQEASNPNNLICEISRQIYSHFEKYWEKLSITLGILAILDPRLKIHFIKFCFARGSSPDFIGLTKVVFVMEQKLQELFEQHYRTERQGLNSEFKTKPLDLEPFEAEEMLAFERSLVASMEEKYDSDLSRYLAQEPELGQSRDSSFDVLHWWKTHAHIYPDLAKMARDVLSIQLSSIVSEETCNAACEVIDNPRCELSQELLEGFMLSQDWLKRD</sequence>
<dbReference type="AlphaFoldDB" id="A0A9Q3CHG0"/>
<evidence type="ECO:0000313" key="13">
    <source>
        <dbReference type="EMBL" id="MBW0482760.1"/>
    </source>
</evidence>
<keyword evidence="7" id="KW-0238">DNA-binding</keyword>
<evidence type="ECO:0000256" key="9">
    <source>
        <dbReference type="ARBA" id="ARBA00023242"/>
    </source>
</evidence>
<dbReference type="GO" id="GO:0046983">
    <property type="term" value="F:protein dimerization activity"/>
    <property type="evidence" value="ECO:0007669"/>
    <property type="project" value="InterPro"/>
</dbReference>
<evidence type="ECO:0000256" key="4">
    <source>
        <dbReference type="ARBA" id="ARBA00022771"/>
    </source>
</evidence>
<dbReference type="EMBL" id="AVOT02006918">
    <property type="protein sequence ID" value="MBW0482760.1"/>
    <property type="molecule type" value="Genomic_DNA"/>
</dbReference>
<keyword evidence="6" id="KW-0805">Transcription regulation</keyword>
<dbReference type="InterPro" id="IPR052035">
    <property type="entry name" value="ZnF_BED_domain_contain"/>
</dbReference>
<keyword evidence="3" id="KW-0479">Metal-binding</keyword>
<dbReference type="SMART" id="SM00614">
    <property type="entry name" value="ZnF_BED"/>
    <property type="match status" value="1"/>
</dbReference>
<gene>
    <name evidence="13" type="ORF">O181_022475</name>
</gene>
<dbReference type="InterPro" id="IPR012337">
    <property type="entry name" value="RNaseH-like_sf"/>
</dbReference>
<organism evidence="13 14">
    <name type="scientific">Austropuccinia psidii MF-1</name>
    <dbReference type="NCBI Taxonomy" id="1389203"/>
    <lineage>
        <taxon>Eukaryota</taxon>
        <taxon>Fungi</taxon>
        <taxon>Dikarya</taxon>
        <taxon>Basidiomycota</taxon>
        <taxon>Pucciniomycotina</taxon>
        <taxon>Pucciniomycetes</taxon>
        <taxon>Pucciniales</taxon>
        <taxon>Sphaerophragmiaceae</taxon>
        <taxon>Austropuccinia</taxon>
    </lineage>
</organism>
<dbReference type="GO" id="GO:0005634">
    <property type="term" value="C:nucleus"/>
    <property type="evidence" value="ECO:0007669"/>
    <property type="project" value="UniProtKB-SubCell"/>
</dbReference>
<comment type="caution">
    <text evidence="13">The sequence shown here is derived from an EMBL/GenBank/DDBJ whole genome shotgun (WGS) entry which is preliminary data.</text>
</comment>
<dbReference type="SUPFAM" id="SSF57667">
    <property type="entry name" value="beta-beta-alpha zinc fingers"/>
    <property type="match status" value="1"/>
</dbReference>
<dbReference type="Pfam" id="PF02892">
    <property type="entry name" value="zf-BED"/>
    <property type="match status" value="1"/>
</dbReference>
<evidence type="ECO:0000256" key="1">
    <source>
        <dbReference type="ARBA" id="ARBA00004123"/>
    </source>
</evidence>
<dbReference type="Pfam" id="PF05699">
    <property type="entry name" value="Dimer_Tnp_hAT"/>
    <property type="match status" value="1"/>
</dbReference>
<dbReference type="Proteomes" id="UP000765509">
    <property type="component" value="Unassembled WGS sequence"/>
</dbReference>
<dbReference type="InterPro" id="IPR036236">
    <property type="entry name" value="Znf_C2H2_sf"/>
</dbReference>
<evidence type="ECO:0000256" key="8">
    <source>
        <dbReference type="ARBA" id="ARBA00023163"/>
    </source>
</evidence>
<proteinExistence type="predicted"/>
<evidence type="ECO:0000313" key="14">
    <source>
        <dbReference type="Proteomes" id="UP000765509"/>
    </source>
</evidence>
<evidence type="ECO:0000256" key="7">
    <source>
        <dbReference type="ARBA" id="ARBA00023125"/>
    </source>
</evidence>
<dbReference type="Pfam" id="PF14372">
    <property type="entry name" value="hAT-like_RNase-H"/>
    <property type="match status" value="1"/>
</dbReference>
<comment type="subunit">
    <text evidence="2">Homodimer.</text>
</comment>
<evidence type="ECO:0000256" key="11">
    <source>
        <dbReference type="SAM" id="MobiDB-lite"/>
    </source>
</evidence>
<dbReference type="PANTHER" id="PTHR46481:SF10">
    <property type="entry name" value="ZINC FINGER BED DOMAIN-CONTAINING PROTEIN 39"/>
    <property type="match status" value="1"/>
</dbReference>
<evidence type="ECO:0000256" key="6">
    <source>
        <dbReference type="ARBA" id="ARBA00023015"/>
    </source>
</evidence>
<dbReference type="InterPro" id="IPR008906">
    <property type="entry name" value="HATC_C_dom"/>
</dbReference>
<evidence type="ECO:0000256" key="2">
    <source>
        <dbReference type="ARBA" id="ARBA00011738"/>
    </source>
</evidence>
<evidence type="ECO:0000259" key="12">
    <source>
        <dbReference type="PROSITE" id="PS50808"/>
    </source>
</evidence>
<reference evidence="13" key="1">
    <citation type="submission" date="2021-03" db="EMBL/GenBank/DDBJ databases">
        <title>Draft genome sequence of rust myrtle Austropuccinia psidii MF-1, a brazilian biotype.</title>
        <authorList>
            <person name="Quecine M.C."/>
            <person name="Pachon D.M.R."/>
            <person name="Bonatelli M.L."/>
            <person name="Correr F.H."/>
            <person name="Franceschini L.M."/>
            <person name="Leite T.F."/>
            <person name="Margarido G.R.A."/>
            <person name="Almeida C.A."/>
            <person name="Ferrarezi J.A."/>
            <person name="Labate C.A."/>
        </authorList>
    </citation>
    <scope>NUCLEOTIDE SEQUENCE</scope>
    <source>
        <strain evidence="13">MF-1</strain>
    </source>
</reference>
<name>A0A9Q3CHG0_9BASI</name>
<dbReference type="PROSITE" id="PS50808">
    <property type="entry name" value="ZF_BED"/>
    <property type="match status" value="1"/>
</dbReference>
<keyword evidence="5" id="KW-0862">Zinc</keyword>
<keyword evidence="8" id="KW-0804">Transcription</keyword>
<dbReference type="InterPro" id="IPR025525">
    <property type="entry name" value="hAT-like_transposase_RNase-H"/>
</dbReference>
<dbReference type="SUPFAM" id="SSF53098">
    <property type="entry name" value="Ribonuclease H-like"/>
    <property type="match status" value="1"/>
</dbReference>
<feature type="domain" description="BED-type" evidence="12">
    <location>
        <begin position="231"/>
        <end position="284"/>
    </location>
</feature>
<dbReference type="GO" id="GO:0009791">
    <property type="term" value="P:post-embryonic development"/>
    <property type="evidence" value="ECO:0007669"/>
    <property type="project" value="UniProtKB-ARBA"/>
</dbReference>
<keyword evidence="14" id="KW-1185">Reference proteome</keyword>
<dbReference type="GO" id="GO:0003677">
    <property type="term" value="F:DNA binding"/>
    <property type="evidence" value="ECO:0007669"/>
    <property type="project" value="UniProtKB-KW"/>
</dbReference>
<feature type="compositionally biased region" description="Low complexity" evidence="11">
    <location>
        <begin position="292"/>
        <end position="306"/>
    </location>
</feature>
<keyword evidence="4 10" id="KW-0863">Zinc-finger</keyword>
<dbReference type="GO" id="GO:0008270">
    <property type="term" value="F:zinc ion binding"/>
    <property type="evidence" value="ECO:0007669"/>
    <property type="project" value="UniProtKB-KW"/>
</dbReference>
<protein>
    <recommendedName>
        <fullName evidence="12">BED-type domain-containing protein</fullName>
    </recommendedName>
</protein>
<dbReference type="PANTHER" id="PTHR46481">
    <property type="entry name" value="ZINC FINGER BED DOMAIN-CONTAINING PROTEIN 4"/>
    <property type="match status" value="1"/>
</dbReference>
<feature type="region of interest" description="Disordered" evidence="11">
    <location>
        <begin position="279"/>
        <end position="308"/>
    </location>
</feature>
<keyword evidence="9" id="KW-0539">Nucleus</keyword>
<evidence type="ECO:0000256" key="10">
    <source>
        <dbReference type="PROSITE-ProRule" id="PRU00027"/>
    </source>
</evidence>
<comment type="subcellular location">
    <subcellularLocation>
        <location evidence="1">Nucleus</location>
    </subcellularLocation>
</comment>